<dbReference type="Pfam" id="PF02678">
    <property type="entry name" value="Pirin"/>
    <property type="match status" value="1"/>
</dbReference>
<evidence type="ECO:0000259" key="5">
    <source>
        <dbReference type="Pfam" id="PF05726"/>
    </source>
</evidence>
<dbReference type="AlphaFoldDB" id="A0A370DLD1"/>
<dbReference type="PANTHER" id="PTHR13903:SF8">
    <property type="entry name" value="PIRIN"/>
    <property type="match status" value="1"/>
</dbReference>
<evidence type="ECO:0000256" key="2">
    <source>
        <dbReference type="PIRSR" id="PIRSR006232-1"/>
    </source>
</evidence>
<feature type="binding site" evidence="2">
    <location>
        <position position="51"/>
    </location>
    <ligand>
        <name>Fe cation</name>
        <dbReference type="ChEBI" id="CHEBI:24875"/>
    </ligand>
</feature>
<accession>A0A370DLD1</accession>
<dbReference type="InterPro" id="IPR003829">
    <property type="entry name" value="Pirin_N_dom"/>
</dbReference>
<feature type="binding site" evidence="2">
    <location>
        <position position="97"/>
    </location>
    <ligand>
        <name>Fe cation</name>
        <dbReference type="ChEBI" id="CHEBI:24875"/>
    </ligand>
</feature>
<dbReference type="Pfam" id="PF05726">
    <property type="entry name" value="Pirin_C"/>
    <property type="match status" value="1"/>
</dbReference>
<organism evidence="6 7">
    <name type="scientific">endosymbiont of Galathealinum brachiosum</name>
    <dbReference type="NCBI Taxonomy" id="2200906"/>
    <lineage>
        <taxon>Bacteria</taxon>
        <taxon>Pseudomonadati</taxon>
        <taxon>Pseudomonadota</taxon>
        <taxon>Gammaproteobacteria</taxon>
        <taxon>sulfur-oxidizing symbionts</taxon>
    </lineage>
</organism>
<dbReference type="SUPFAM" id="SSF51182">
    <property type="entry name" value="RmlC-like cupins"/>
    <property type="match status" value="1"/>
</dbReference>
<evidence type="ECO:0000313" key="7">
    <source>
        <dbReference type="Proteomes" id="UP000254266"/>
    </source>
</evidence>
<keyword evidence="2" id="KW-0479">Metal-binding</keyword>
<proteinExistence type="inferred from homology"/>
<feature type="domain" description="Pirin C-terminal" evidence="5">
    <location>
        <begin position="161"/>
        <end position="241"/>
    </location>
</feature>
<feature type="domain" description="Pirin N-terminal" evidence="4">
    <location>
        <begin position="23"/>
        <end position="112"/>
    </location>
</feature>
<reference evidence="6 7" key="1">
    <citation type="journal article" date="2018" name="ISME J.">
        <title>Endosymbiont genomes yield clues of tubeworm success.</title>
        <authorList>
            <person name="Li Y."/>
            <person name="Liles M.R."/>
            <person name="Halanych K.M."/>
        </authorList>
    </citation>
    <scope>NUCLEOTIDE SEQUENCE [LARGE SCALE GENOMIC DNA]</scope>
    <source>
        <strain evidence="6">A1464</strain>
    </source>
</reference>
<dbReference type="InterPro" id="IPR011051">
    <property type="entry name" value="RmlC_Cupin_sf"/>
</dbReference>
<keyword evidence="2" id="KW-0408">Iron</keyword>
<sequence length="242" mass="27227">MTVKIRDVTLVPEGDGVDVKRLFPLNGFMNFDPFVLWDHFDIGPGRGFPDHPHRGFEAITYMFKGGMNHKDNLGNESFVIPGGAQRFTAGKGLIHSEMPAEDNNSNGIQLWINLPKKLKQIAPSYQQVNESEFPVLEVEGGQVKVLVGENSPLKLNTDVIYQHVTLKNKSKYTVDIKPSMRGIIYLLKGELVIGKYNLKADQAMFIEDLFVLDISVKENSEFMLCFGVPHNEPIRQHGPFVD</sequence>
<dbReference type="CDD" id="cd02247">
    <property type="entry name" value="cupin_pirin_C"/>
    <property type="match status" value="1"/>
</dbReference>
<evidence type="ECO:0000256" key="1">
    <source>
        <dbReference type="ARBA" id="ARBA00008416"/>
    </source>
</evidence>
<dbReference type="CDD" id="cd02909">
    <property type="entry name" value="cupin_pirin_N"/>
    <property type="match status" value="1"/>
</dbReference>
<dbReference type="PANTHER" id="PTHR13903">
    <property type="entry name" value="PIRIN-RELATED"/>
    <property type="match status" value="1"/>
</dbReference>
<protein>
    <recommendedName>
        <fullName evidence="8">Pirin family protein</fullName>
    </recommendedName>
</protein>
<dbReference type="PIRSF" id="PIRSF006232">
    <property type="entry name" value="Pirin"/>
    <property type="match status" value="1"/>
</dbReference>
<gene>
    <name evidence="6" type="ORF">DIZ80_01605</name>
</gene>
<dbReference type="InterPro" id="IPR012093">
    <property type="entry name" value="Pirin"/>
</dbReference>
<dbReference type="InterPro" id="IPR014710">
    <property type="entry name" value="RmlC-like_jellyroll"/>
</dbReference>
<comment type="cofactor">
    <cofactor evidence="2">
        <name>Fe cation</name>
        <dbReference type="ChEBI" id="CHEBI:24875"/>
    </cofactor>
    <text evidence="2">Binds 1 Fe cation per subunit.</text>
</comment>
<dbReference type="Proteomes" id="UP000254266">
    <property type="component" value="Unassembled WGS sequence"/>
</dbReference>
<comment type="similarity">
    <text evidence="1 3">Belongs to the pirin family.</text>
</comment>
<evidence type="ECO:0000313" key="6">
    <source>
        <dbReference type="EMBL" id="RDH85653.1"/>
    </source>
</evidence>
<evidence type="ECO:0000256" key="3">
    <source>
        <dbReference type="RuleBase" id="RU003457"/>
    </source>
</evidence>
<comment type="caution">
    <text evidence="6">The sequence shown here is derived from an EMBL/GenBank/DDBJ whole genome shotgun (WGS) entry which is preliminary data.</text>
</comment>
<dbReference type="GO" id="GO:0046872">
    <property type="term" value="F:metal ion binding"/>
    <property type="evidence" value="ECO:0007669"/>
    <property type="project" value="UniProtKB-KW"/>
</dbReference>
<dbReference type="EMBL" id="QFXC01000003">
    <property type="protein sequence ID" value="RDH85653.1"/>
    <property type="molecule type" value="Genomic_DNA"/>
</dbReference>
<dbReference type="InterPro" id="IPR008778">
    <property type="entry name" value="Pirin_C_dom"/>
</dbReference>
<evidence type="ECO:0000259" key="4">
    <source>
        <dbReference type="Pfam" id="PF02678"/>
    </source>
</evidence>
<name>A0A370DLD1_9GAMM</name>
<feature type="binding site" evidence="2">
    <location>
        <position position="53"/>
    </location>
    <ligand>
        <name>Fe cation</name>
        <dbReference type="ChEBI" id="CHEBI:24875"/>
    </ligand>
</feature>
<keyword evidence="7" id="KW-1185">Reference proteome</keyword>
<evidence type="ECO:0008006" key="8">
    <source>
        <dbReference type="Google" id="ProtNLM"/>
    </source>
</evidence>
<dbReference type="Gene3D" id="2.60.120.10">
    <property type="entry name" value="Jelly Rolls"/>
    <property type="match status" value="2"/>
</dbReference>
<feature type="binding site" evidence="2">
    <location>
        <position position="95"/>
    </location>
    <ligand>
        <name>Fe cation</name>
        <dbReference type="ChEBI" id="CHEBI:24875"/>
    </ligand>
</feature>